<evidence type="ECO:0000313" key="3">
    <source>
        <dbReference type="EMBL" id="MFB9686775.1"/>
    </source>
</evidence>
<dbReference type="PROSITE" id="PS00061">
    <property type="entry name" value="ADH_SHORT"/>
    <property type="match status" value="1"/>
</dbReference>
<dbReference type="Gene3D" id="3.40.50.720">
    <property type="entry name" value="NAD(P)-binding Rossmann-like Domain"/>
    <property type="match status" value="1"/>
</dbReference>
<organism evidence="3 4">
    <name type="scientific">Amycolatopsis plumensis</name>
    <dbReference type="NCBI Taxonomy" id="236508"/>
    <lineage>
        <taxon>Bacteria</taxon>
        <taxon>Bacillati</taxon>
        <taxon>Actinomycetota</taxon>
        <taxon>Actinomycetes</taxon>
        <taxon>Pseudonocardiales</taxon>
        <taxon>Pseudonocardiaceae</taxon>
        <taxon>Amycolatopsis</taxon>
    </lineage>
</organism>
<dbReference type="PANTHER" id="PTHR43639">
    <property type="entry name" value="OXIDOREDUCTASE, SHORT-CHAIN DEHYDROGENASE/REDUCTASE FAMILY (AFU_ORTHOLOGUE AFUA_5G02870)"/>
    <property type="match status" value="1"/>
</dbReference>
<dbReference type="Proteomes" id="UP001589535">
    <property type="component" value="Unassembled WGS sequence"/>
</dbReference>
<comment type="caution">
    <text evidence="3">The sequence shown here is derived from an EMBL/GenBank/DDBJ whole genome shotgun (WGS) entry which is preliminary data.</text>
</comment>
<keyword evidence="4" id="KW-1185">Reference proteome</keyword>
<accession>A0ABV5U7X6</accession>
<evidence type="ECO:0000256" key="1">
    <source>
        <dbReference type="ARBA" id="ARBA00006484"/>
    </source>
</evidence>
<dbReference type="PRINTS" id="PR00081">
    <property type="entry name" value="GDHRDH"/>
</dbReference>
<dbReference type="PANTHER" id="PTHR43639:SF1">
    <property type="entry name" value="SHORT-CHAIN DEHYDROGENASE_REDUCTASE FAMILY PROTEIN"/>
    <property type="match status" value="1"/>
</dbReference>
<name>A0ABV5U7X6_9PSEU</name>
<dbReference type="SUPFAM" id="SSF51735">
    <property type="entry name" value="NAD(P)-binding Rossmann-fold domains"/>
    <property type="match status" value="1"/>
</dbReference>
<dbReference type="Pfam" id="PF13561">
    <property type="entry name" value="adh_short_C2"/>
    <property type="match status" value="1"/>
</dbReference>
<dbReference type="InterPro" id="IPR020904">
    <property type="entry name" value="Sc_DH/Rdtase_CS"/>
</dbReference>
<gene>
    <name evidence="3" type="ORF">ACFFTO_21545</name>
</gene>
<dbReference type="EMBL" id="JBHMBK010000016">
    <property type="protein sequence ID" value="MFB9686775.1"/>
    <property type="molecule type" value="Genomic_DNA"/>
</dbReference>
<dbReference type="EC" id="1.1.1.-" evidence="3"/>
<dbReference type="InterPro" id="IPR002347">
    <property type="entry name" value="SDR_fam"/>
</dbReference>
<reference evidence="3 4" key="1">
    <citation type="submission" date="2024-09" db="EMBL/GenBank/DDBJ databases">
        <authorList>
            <person name="Sun Q."/>
            <person name="Mori K."/>
        </authorList>
    </citation>
    <scope>NUCLEOTIDE SEQUENCE [LARGE SCALE GENOMIC DNA]</scope>
    <source>
        <strain evidence="3 4">JCM 13852</strain>
    </source>
</reference>
<keyword evidence="2 3" id="KW-0560">Oxidoreductase</keyword>
<proteinExistence type="inferred from homology"/>
<sequence length="253" mass="25865">MTSLDGKTALVTGASRGIGRASAERLGEAGALVGVHYGHDEAGAKETLAAIEARGGQGFLVQAEFGVDGDVEKVLVELKAALGESCLDILVNNAGMLAGSPLDTVTREEFDHSFAVNVRAPFFLVQGVLPLIADGGRIITISSAVTRIASPFLHYAMAKGALEVMGHTLAQNLGPRGITVNTISPGIVDTALGSWVHGSPEIEAAVTSTIALGRLGTPVDVADVVGFLASDEARWVTGVTVDVSGGQWLGPAA</sequence>
<dbReference type="InterPro" id="IPR036291">
    <property type="entry name" value="NAD(P)-bd_dom_sf"/>
</dbReference>
<evidence type="ECO:0000313" key="4">
    <source>
        <dbReference type="Proteomes" id="UP001589535"/>
    </source>
</evidence>
<dbReference type="PRINTS" id="PR00080">
    <property type="entry name" value="SDRFAMILY"/>
</dbReference>
<comment type="similarity">
    <text evidence="1">Belongs to the short-chain dehydrogenases/reductases (SDR) family.</text>
</comment>
<dbReference type="RefSeq" id="WP_378196499.1">
    <property type="nucleotide sequence ID" value="NZ_JBHMBK010000016.1"/>
</dbReference>
<protein>
    <submittedName>
        <fullName evidence="3">SDR family NAD(P)-dependent oxidoreductase</fullName>
        <ecNumber evidence="3">1.1.1.-</ecNumber>
    </submittedName>
</protein>
<dbReference type="GO" id="GO:0016491">
    <property type="term" value="F:oxidoreductase activity"/>
    <property type="evidence" value="ECO:0007669"/>
    <property type="project" value="UniProtKB-KW"/>
</dbReference>
<evidence type="ECO:0000256" key="2">
    <source>
        <dbReference type="ARBA" id="ARBA00023002"/>
    </source>
</evidence>